<sequence>MNFLEGVAVIESSLVKEKSQIVISLSIGIHLTTKKAALIFSIAKTCPECWELSSKGLA</sequence>
<dbReference type="Proteomes" id="UP000217895">
    <property type="component" value="Chromosome"/>
</dbReference>
<name>A0A1Z4JFG6_LEPBY</name>
<dbReference type="EMBL" id="AP018203">
    <property type="protein sequence ID" value="BAY55502.1"/>
    <property type="molecule type" value="Genomic_DNA"/>
</dbReference>
<keyword evidence="2" id="KW-1185">Reference proteome</keyword>
<evidence type="ECO:0000313" key="2">
    <source>
        <dbReference type="Proteomes" id="UP000217895"/>
    </source>
</evidence>
<reference evidence="1 2" key="1">
    <citation type="submission" date="2017-06" db="EMBL/GenBank/DDBJ databases">
        <title>Genome sequencing of cyanobaciteial culture collection at National Institute for Environmental Studies (NIES).</title>
        <authorList>
            <person name="Hirose Y."/>
            <person name="Shimura Y."/>
            <person name="Fujisawa T."/>
            <person name="Nakamura Y."/>
            <person name="Kawachi M."/>
        </authorList>
    </citation>
    <scope>NUCLEOTIDE SEQUENCE [LARGE SCALE GENOMIC DNA]</scope>
    <source>
        <strain evidence="1 2">NIES-2135</strain>
    </source>
</reference>
<organism evidence="1 2">
    <name type="scientific">Leptolyngbya boryana NIES-2135</name>
    <dbReference type="NCBI Taxonomy" id="1973484"/>
    <lineage>
        <taxon>Bacteria</taxon>
        <taxon>Bacillati</taxon>
        <taxon>Cyanobacteriota</taxon>
        <taxon>Cyanophyceae</taxon>
        <taxon>Leptolyngbyales</taxon>
        <taxon>Leptolyngbyaceae</taxon>
        <taxon>Leptolyngbya group</taxon>
        <taxon>Leptolyngbya</taxon>
    </lineage>
</organism>
<accession>A0A1Z4JFG6</accession>
<proteinExistence type="predicted"/>
<evidence type="ECO:0000313" key="1">
    <source>
        <dbReference type="EMBL" id="BAY55502.1"/>
    </source>
</evidence>
<gene>
    <name evidence="1" type="ORF">NIES2135_23260</name>
</gene>
<dbReference type="AlphaFoldDB" id="A0A1Z4JFG6"/>
<protein>
    <submittedName>
        <fullName evidence="1">Uncharacterized protein</fullName>
    </submittedName>
</protein>